<dbReference type="PROSITE" id="PS50977">
    <property type="entry name" value="HTH_TETR_2"/>
    <property type="match status" value="1"/>
</dbReference>
<protein>
    <submittedName>
        <fullName evidence="6">Transcriptional regulator</fullName>
    </submittedName>
</protein>
<sequence length="224" mass="24358">MSNIKSRLIGFSPKAPCRKGDMRVKQATRVTGKAGYHHGDLRQQLVKATRELIEEKGAEAFSVSEACRRAGVSTAAPYRHFGDKTDMVAAVILEGMAEMTARLHAAAALFPHGSIEGIAASGAEYVAYAETHPTLFRLMFAENSGRADVEEAGHTCYSGLLMQVAAYLGKDAVDEEVLTVSFPLWTFVHGLSFLRIDGKAEFARMHMPVADLVSDATRRLLTGR</sequence>
<dbReference type="InterPro" id="IPR036271">
    <property type="entry name" value="Tet_transcr_reg_TetR-rel_C_sf"/>
</dbReference>
<dbReference type="PANTHER" id="PTHR30055">
    <property type="entry name" value="HTH-TYPE TRANSCRIPTIONAL REGULATOR RUTR"/>
    <property type="match status" value="1"/>
</dbReference>
<dbReference type="EMBL" id="CP000830">
    <property type="protein sequence ID" value="ABV92001.1"/>
    <property type="molecule type" value="Genomic_DNA"/>
</dbReference>
<dbReference type="KEGG" id="dsh:Dshi_0252"/>
<organism evidence="6 7">
    <name type="scientific">Dinoroseobacter shibae (strain DSM 16493 / NCIMB 14021 / DFL 12)</name>
    <dbReference type="NCBI Taxonomy" id="398580"/>
    <lineage>
        <taxon>Bacteria</taxon>
        <taxon>Pseudomonadati</taxon>
        <taxon>Pseudomonadota</taxon>
        <taxon>Alphaproteobacteria</taxon>
        <taxon>Rhodobacterales</taxon>
        <taxon>Roseobacteraceae</taxon>
        <taxon>Dinoroseobacter</taxon>
    </lineage>
</organism>
<dbReference type="Pfam" id="PF13305">
    <property type="entry name" value="TetR_C_33"/>
    <property type="match status" value="1"/>
</dbReference>
<proteinExistence type="predicted"/>
<dbReference type="InterPro" id="IPR009057">
    <property type="entry name" value="Homeodomain-like_sf"/>
</dbReference>
<keyword evidence="2 4" id="KW-0238">DNA-binding</keyword>
<gene>
    <name evidence="6" type="ordered locus">Dshi_0252</name>
</gene>
<evidence type="ECO:0000256" key="1">
    <source>
        <dbReference type="ARBA" id="ARBA00023015"/>
    </source>
</evidence>
<dbReference type="STRING" id="398580.Dshi_0252"/>
<dbReference type="PANTHER" id="PTHR30055:SF220">
    <property type="entry name" value="TETR-FAMILY REGULATORY PROTEIN"/>
    <property type="match status" value="1"/>
</dbReference>
<reference evidence="7" key="1">
    <citation type="journal article" date="2010" name="ISME J.">
        <title>The complete genome sequence of the algal symbiont Dinoroseobacter shibae: a hitchhiker's guide to life in the sea.</title>
        <authorList>
            <person name="Wagner-Dobler I."/>
            <person name="Ballhausen B."/>
            <person name="Berger M."/>
            <person name="Brinkhoff T."/>
            <person name="Buchholz I."/>
            <person name="Bunk B."/>
            <person name="Cypionka H."/>
            <person name="Daniel R."/>
            <person name="Drepper T."/>
            <person name="Gerdts G."/>
            <person name="Hahnke S."/>
            <person name="Han C."/>
            <person name="Jahn D."/>
            <person name="Kalhoefer D."/>
            <person name="Kiss H."/>
            <person name="Klenk H.P."/>
            <person name="Kyrpides N."/>
            <person name="Liebl W."/>
            <person name="Liesegang H."/>
            <person name="Meincke L."/>
            <person name="Pati A."/>
            <person name="Petersen J."/>
            <person name="Piekarski T."/>
            <person name="Pommerenke C."/>
            <person name="Pradella S."/>
            <person name="Pukall R."/>
            <person name="Rabus R."/>
            <person name="Stackebrandt E."/>
            <person name="Thole S."/>
            <person name="Thompson L."/>
            <person name="Tielen P."/>
            <person name="Tomasch J."/>
            <person name="von Jan M."/>
            <person name="Wanphrut N."/>
            <person name="Wichels A."/>
            <person name="Zech H."/>
            <person name="Simon M."/>
        </authorList>
    </citation>
    <scope>NUCLEOTIDE SEQUENCE [LARGE SCALE GENOMIC DNA]</scope>
    <source>
        <strain evidence="7">DSM 16493 / NCIMB 14021 / DFL 12</strain>
    </source>
</reference>
<evidence type="ECO:0000259" key="5">
    <source>
        <dbReference type="PROSITE" id="PS50977"/>
    </source>
</evidence>
<dbReference type="SUPFAM" id="SSF46689">
    <property type="entry name" value="Homeodomain-like"/>
    <property type="match status" value="1"/>
</dbReference>
<dbReference type="OrthoDB" id="7056813at2"/>
<dbReference type="InterPro" id="IPR025996">
    <property type="entry name" value="MT1864/Rv1816-like_C"/>
</dbReference>
<dbReference type="SUPFAM" id="SSF48498">
    <property type="entry name" value="Tetracyclin repressor-like, C-terminal domain"/>
    <property type="match status" value="1"/>
</dbReference>
<dbReference type="Proteomes" id="UP000006833">
    <property type="component" value="Chromosome"/>
</dbReference>
<feature type="domain" description="HTH tetR-type" evidence="5">
    <location>
        <begin position="39"/>
        <end position="99"/>
    </location>
</feature>
<dbReference type="GO" id="GO:0000976">
    <property type="term" value="F:transcription cis-regulatory region binding"/>
    <property type="evidence" value="ECO:0007669"/>
    <property type="project" value="TreeGrafter"/>
</dbReference>
<dbReference type="GO" id="GO:0003700">
    <property type="term" value="F:DNA-binding transcription factor activity"/>
    <property type="evidence" value="ECO:0007669"/>
    <property type="project" value="TreeGrafter"/>
</dbReference>
<evidence type="ECO:0000313" key="7">
    <source>
        <dbReference type="Proteomes" id="UP000006833"/>
    </source>
</evidence>
<dbReference type="Gene3D" id="1.10.357.10">
    <property type="entry name" value="Tetracycline Repressor, domain 2"/>
    <property type="match status" value="1"/>
</dbReference>
<evidence type="ECO:0000256" key="2">
    <source>
        <dbReference type="ARBA" id="ARBA00023125"/>
    </source>
</evidence>
<accession>A8LLJ1</accession>
<evidence type="ECO:0000256" key="4">
    <source>
        <dbReference type="PROSITE-ProRule" id="PRU00335"/>
    </source>
</evidence>
<dbReference type="HOGENOM" id="CLU_069356_40_0_5"/>
<keyword evidence="1" id="KW-0805">Transcription regulation</keyword>
<dbReference type="Pfam" id="PF00440">
    <property type="entry name" value="TetR_N"/>
    <property type="match status" value="1"/>
</dbReference>
<dbReference type="AlphaFoldDB" id="A8LLJ1"/>
<dbReference type="InterPro" id="IPR050109">
    <property type="entry name" value="HTH-type_TetR-like_transc_reg"/>
</dbReference>
<dbReference type="eggNOG" id="COG1309">
    <property type="taxonomic scope" value="Bacteria"/>
</dbReference>
<feature type="DNA-binding region" description="H-T-H motif" evidence="4">
    <location>
        <begin position="62"/>
        <end position="81"/>
    </location>
</feature>
<keyword evidence="3" id="KW-0804">Transcription</keyword>
<name>A8LLJ1_DINSH</name>
<evidence type="ECO:0000256" key="3">
    <source>
        <dbReference type="ARBA" id="ARBA00023163"/>
    </source>
</evidence>
<evidence type="ECO:0000313" key="6">
    <source>
        <dbReference type="EMBL" id="ABV92001.1"/>
    </source>
</evidence>
<dbReference type="InterPro" id="IPR001647">
    <property type="entry name" value="HTH_TetR"/>
</dbReference>
<dbReference type="PRINTS" id="PR00455">
    <property type="entry name" value="HTHTETR"/>
</dbReference>
<keyword evidence="7" id="KW-1185">Reference proteome</keyword>